<sequence>MLVAILLELHKDALARTESLCAKELADRTPTDEEANAAAFSVLDNIEEKIIDTRATMISSVAAKVSLALSYAQQNASPAGLDHEWRLVESARADLLSMISSPVHGGILLDESALAAVLG</sequence>
<protein>
    <submittedName>
        <fullName evidence="1">Uncharacterized protein</fullName>
    </submittedName>
</protein>
<keyword evidence="2" id="KW-1185">Reference proteome</keyword>
<dbReference type="AlphaFoldDB" id="A0A5M6IVX8"/>
<comment type="caution">
    <text evidence="1">The sequence shown here is derived from an EMBL/GenBank/DDBJ whole genome shotgun (WGS) entry which is preliminary data.</text>
</comment>
<dbReference type="RefSeq" id="WP_150041339.1">
    <property type="nucleotide sequence ID" value="NZ_OW485606.1"/>
</dbReference>
<evidence type="ECO:0000313" key="1">
    <source>
        <dbReference type="EMBL" id="KAA5611565.1"/>
    </source>
</evidence>
<organism evidence="1 2">
    <name type="scientific">Rhodovastum atsumiense</name>
    <dbReference type="NCBI Taxonomy" id="504468"/>
    <lineage>
        <taxon>Bacteria</taxon>
        <taxon>Pseudomonadati</taxon>
        <taxon>Pseudomonadota</taxon>
        <taxon>Alphaproteobacteria</taxon>
        <taxon>Acetobacterales</taxon>
        <taxon>Acetobacteraceae</taxon>
        <taxon>Rhodovastum</taxon>
    </lineage>
</organism>
<dbReference type="EMBL" id="VWPK01000019">
    <property type="protein sequence ID" value="KAA5611565.1"/>
    <property type="molecule type" value="Genomic_DNA"/>
</dbReference>
<dbReference type="Proteomes" id="UP000325255">
    <property type="component" value="Unassembled WGS sequence"/>
</dbReference>
<accession>A0A5M6IVX8</accession>
<evidence type="ECO:0000313" key="2">
    <source>
        <dbReference type="Proteomes" id="UP000325255"/>
    </source>
</evidence>
<proteinExistence type="predicted"/>
<name>A0A5M6IVX8_9PROT</name>
<reference evidence="1 2" key="1">
    <citation type="submission" date="2019-09" db="EMBL/GenBank/DDBJ databases">
        <title>Genome sequence of Rhodovastum atsumiense, a diverse member of the Acetobacteraceae family of non-sulfur purple photosynthetic bacteria.</title>
        <authorList>
            <person name="Meyer T."/>
            <person name="Kyndt J."/>
        </authorList>
    </citation>
    <scope>NUCLEOTIDE SEQUENCE [LARGE SCALE GENOMIC DNA]</scope>
    <source>
        <strain evidence="1 2">DSM 21279</strain>
    </source>
</reference>
<gene>
    <name evidence="1" type="ORF">F1189_13450</name>
</gene>